<reference evidence="1" key="1">
    <citation type="submission" date="2021-12" db="EMBL/GenBank/DDBJ databases">
        <authorList>
            <person name="Rodrigo-Torres L."/>
            <person name="Arahal R. D."/>
            <person name="Lucena T."/>
        </authorList>
    </citation>
    <scope>NUCLEOTIDE SEQUENCE</scope>
    <source>
        <strain evidence="1">CECT 8267</strain>
    </source>
</reference>
<sequence>MTDANRLCNRYCAGYERVAGRWLTHIMAAYRQQDMLSHSEEALLNLMFKPLVQAHSHLGFSDSKTRYTASAF</sequence>
<evidence type="ECO:0000313" key="1">
    <source>
        <dbReference type="EMBL" id="CAH0990050.1"/>
    </source>
</evidence>
<evidence type="ECO:0000313" key="2">
    <source>
        <dbReference type="Proteomes" id="UP000838100"/>
    </source>
</evidence>
<organism evidence="1 2">
    <name type="scientific">Sinobacterium norvegicum</name>
    <dbReference type="NCBI Taxonomy" id="1641715"/>
    <lineage>
        <taxon>Bacteria</taxon>
        <taxon>Pseudomonadati</taxon>
        <taxon>Pseudomonadota</taxon>
        <taxon>Gammaproteobacteria</taxon>
        <taxon>Cellvibrionales</taxon>
        <taxon>Spongiibacteraceae</taxon>
        <taxon>Sinobacterium</taxon>
    </lineage>
</organism>
<protein>
    <submittedName>
        <fullName evidence="1">Uncharacterized protein</fullName>
    </submittedName>
</protein>
<gene>
    <name evidence="1" type="ORF">SIN8267_00133</name>
</gene>
<accession>A0ABN8EC28</accession>
<dbReference type="EMBL" id="CAKLPX010000001">
    <property type="protein sequence ID" value="CAH0990050.1"/>
    <property type="molecule type" value="Genomic_DNA"/>
</dbReference>
<comment type="caution">
    <text evidence="1">The sequence shown here is derived from an EMBL/GenBank/DDBJ whole genome shotgun (WGS) entry which is preliminary data.</text>
</comment>
<proteinExistence type="predicted"/>
<dbReference type="Proteomes" id="UP000838100">
    <property type="component" value="Unassembled WGS sequence"/>
</dbReference>
<name>A0ABN8EC28_9GAMM</name>
<keyword evidence="2" id="KW-1185">Reference proteome</keyword>